<sequence>MNIFLNTATAQCLLAVACLFTVMATQVNAEEQDMTTKVNGVISQMRSGLIMVTTSWGSMTIQSDALTEAKVGDEITIWVNESNLVIDAYPKGAARPHHRWVRGNLTYTSGNQDAIALWTPEGKKDFIVKQNQSKFGSFKEGSPIIVQLNDKNEVIDVHRRLELELAIAPMPSIEPGFRIKLEGVVASIKSGQVFVQTSGGRYSVTAKSAPHDVKVGDKLTVWVSSNNVVVDHHAKGTEGVHRLITGKLTSASGDMKEITLITPEGERTFAVQHGESKLSGMKEGMPITIELNEAGHVIEIRKAG</sequence>
<evidence type="ECO:0008006" key="4">
    <source>
        <dbReference type="Google" id="ProtNLM"/>
    </source>
</evidence>
<dbReference type="EMBL" id="CP047423">
    <property type="protein sequence ID" value="QPD05100.1"/>
    <property type="molecule type" value="Genomic_DNA"/>
</dbReference>
<evidence type="ECO:0000313" key="2">
    <source>
        <dbReference type="EMBL" id="QPD05100.1"/>
    </source>
</evidence>
<accession>A0A7S8J0L0</accession>
<dbReference type="AlphaFoldDB" id="A0A7S8J0L0"/>
<name>A0A7S8J0L0_9BACT</name>
<dbReference type="Proteomes" id="UP000593737">
    <property type="component" value="Chromosome"/>
</dbReference>
<organism evidence="2 3">
    <name type="scientific">Candidatus Nitrospira kreftii</name>
    <dbReference type="NCBI Taxonomy" id="2652173"/>
    <lineage>
        <taxon>Bacteria</taxon>
        <taxon>Pseudomonadati</taxon>
        <taxon>Nitrospirota</taxon>
        <taxon>Nitrospiria</taxon>
        <taxon>Nitrospirales</taxon>
        <taxon>Nitrospiraceae</taxon>
        <taxon>Nitrospira</taxon>
    </lineage>
</organism>
<evidence type="ECO:0000313" key="3">
    <source>
        <dbReference type="Proteomes" id="UP000593737"/>
    </source>
</evidence>
<proteinExistence type="predicted"/>
<keyword evidence="1" id="KW-0732">Signal</keyword>
<feature type="signal peptide" evidence="1">
    <location>
        <begin position="1"/>
        <end position="29"/>
    </location>
</feature>
<protein>
    <recommendedName>
        <fullName evidence="4">DUF5666 domain-containing protein</fullName>
    </recommendedName>
</protein>
<gene>
    <name evidence="2" type="ORF">Nkreftii_002874</name>
</gene>
<feature type="chain" id="PRO_5032288370" description="DUF5666 domain-containing protein" evidence="1">
    <location>
        <begin position="30"/>
        <end position="304"/>
    </location>
</feature>
<dbReference type="KEGG" id="nkf:Nkreftii_002874"/>
<reference evidence="2 3" key="1">
    <citation type="journal article" date="2020" name="ISME J.">
        <title>Enrichment and physiological characterization of a novel comammox Nitrospira indicates ammonium inhibition of complete nitrification.</title>
        <authorList>
            <person name="Sakoula D."/>
            <person name="Koch H."/>
            <person name="Frank J."/>
            <person name="Jetten M.S.M."/>
            <person name="van Kessel M.A.H.J."/>
            <person name="Lucker S."/>
        </authorList>
    </citation>
    <scope>NUCLEOTIDE SEQUENCE [LARGE SCALE GENOMIC DNA]</scope>
    <source>
        <strain evidence="2">Comreactor17</strain>
    </source>
</reference>
<evidence type="ECO:0000256" key="1">
    <source>
        <dbReference type="SAM" id="SignalP"/>
    </source>
</evidence>